<comment type="caution">
    <text evidence="2">The sequence shown here is derived from an EMBL/GenBank/DDBJ whole genome shotgun (WGS) entry which is preliminary data.</text>
</comment>
<sequence>MLSLLLACPAEICQEIFSYLDGGKNGDLAQLSRVSKDFRELVLPTLFRYIKLRPGHELVFGDGGPLSSVRPYVRHFFLDRSAGEYGDETNAGHVESIRRSTEHFDLYPSITHIDVSWGFMVAWNARNNLYKALWARISTLSNLKSLRLVGYSPSPNWRPGYTRDYNSLYRCCTSKSKDFLGKEFIDDAELTNEHISYPRHLQEVHFSAFLELPWNSNISSRYFVIGNSAETLKKIVFSGQHLRLIGQRGGPITLIFPNVVELCIGIWGGSRYSELHALAWFAKSCPNVQKLLFRTLHSTWSFEGPLDNGDLVYDELISMRKLKEVIVPWPVKFSLGDAHLYLGIKTATRYKRRELAGVIRCLARAGLNDLEKVTFERRLRWPVDEYKKITKTCKITRGTETGLKLSWTKLHQSILRPDLFRCREGEVRVVASTNGEENGADSGDDIDENPANIRFYEPDIDTGNI</sequence>
<dbReference type="AlphaFoldDB" id="A0A7C8RLD2"/>
<gene>
    <name evidence="2" type="ORF">TWF970_003161</name>
</gene>
<dbReference type="Proteomes" id="UP000474640">
    <property type="component" value="Unassembled WGS sequence"/>
</dbReference>
<evidence type="ECO:0000313" key="2">
    <source>
        <dbReference type="EMBL" id="KAF3289380.1"/>
    </source>
</evidence>
<evidence type="ECO:0000313" key="3">
    <source>
        <dbReference type="Proteomes" id="UP000474640"/>
    </source>
</evidence>
<organism evidence="2 3">
    <name type="scientific">Orbilia oligospora</name>
    <name type="common">Nematode-trapping fungus</name>
    <name type="synonym">Arthrobotrys oligospora</name>
    <dbReference type="NCBI Taxonomy" id="2813651"/>
    <lineage>
        <taxon>Eukaryota</taxon>
        <taxon>Fungi</taxon>
        <taxon>Dikarya</taxon>
        <taxon>Ascomycota</taxon>
        <taxon>Pezizomycotina</taxon>
        <taxon>Orbiliomycetes</taxon>
        <taxon>Orbiliales</taxon>
        <taxon>Orbiliaceae</taxon>
        <taxon>Orbilia</taxon>
    </lineage>
</organism>
<evidence type="ECO:0000259" key="1">
    <source>
        <dbReference type="Pfam" id="PF12937"/>
    </source>
</evidence>
<accession>A0A7C8RLD2</accession>
<dbReference type="SUPFAM" id="SSF81383">
    <property type="entry name" value="F-box domain"/>
    <property type="match status" value="1"/>
</dbReference>
<dbReference type="EMBL" id="JAABOJ010000002">
    <property type="protein sequence ID" value="KAF3289380.1"/>
    <property type="molecule type" value="Genomic_DNA"/>
</dbReference>
<reference evidence="2 3" key="1">
    <citation type="submission" date="2020-01" db="EMBL/GenBank/DDBJ databases">
        <authorList>
            <person name="Palmer J.M."/>
        </authorList>
    </citation>
    <scope>NUCLEOTIDE SEQUENCE [LARGE SCALE GENOMIC DNA]</scope>
    <source>
        <strain evidence="2 3">TWF970</strain>
    </source>
</reference>
<dbReference type="Pfam" id="PF12937">
    <property type="entry name" value="F-box-like"/>
    <property type="match status" value="1"/>
</dbReference>
<dbReference type="InterPro" id="IPR001810">
    <property type="entry name" value="F-box_dom"/>
</dbReference>
<dbReference type="InterPro" id="IPR036047">
    <property type="entry name" value="F-box-like_dom_sf"/>
</dbReference>
<proteinExistence type="predicted"/>
<feature type="domain" description="F-box" evidence="1">
    <location>
        <begin position="9"/>
        <end position="51"/>
    </location>
</feature>
<protein>
    <recommendedName>
        <fullName evidence="1">F-box domain-containing protein</fullName>
    </recommendedName>
</protein>
<name>A0A7C8RLD2_ORBOL</name>
<dbReference type="CDD" id="cd09917">
    <property type="entry name" value="F-box_SF"/>
    <property type="match status" value="1"/>
</dbReference>
<dbReference type="OrthoDB" id="5275823at2759"/>